<dbReference type="AlphaFoldDB" id="A0A5C7AX56"/>
<name>A0A5C7AX56_9BACT</name>
<gene>
    <name evidence="1" type="ORF">ESV85_13230</name>
</gene>
<comment type="caution">
    <text evidence="1">The sequence shown here is derived from an EMBL/GenBank/DDBJ whole genome shotgun (WGS) entry which is preliminary data.</text>
</comment>
<dbReference type="Proteomes" id="UP000321935">
    <property type="component" value="Unassembled WGS sequence"/>
</dbReference>
<evidence type="ECO:0000313" key="1">
    <source>
        <dbReference type="EMBL" id="TXE10292.1"/>
    </source>
</evidence>
<dbReference type="EMBL" id="VORW01000008">
    <property type="protein sequence ID" value="TXE10292.1"/>
    <property type="molecule type" value="Genomic_DNA"/>
</dbReference>
<dbReference type="OrthoDB" id="5952844at2"/>
<reference evidence="1 2" key="1">
    <citation type="submission" date="2019-08" db="EMBL/GenBank/DDBJ databases">
        <title>Genomes sequence of Algoriphagus aquimarinus ACAM450.</title>
        <authorList>
            <person name="Bowman J.P."/>
        </authorList>
    </citation>
    <scope>NUCLEOTIDE SEQUENCE [LARGE SCALE GENOMIC DNA]</scope>
    <source>
        <strain evidence="1 2">ACAM 450</strain>
    </source>
</reference>
<evidence type="ECO:0000313" key="2">
    <source>
        <dbReference type="Proteomes" id="UP000321935"/>
    </source>
</evidence>
<organism evidence="1 2">
    <name type="scientific">Algoriphagus aquimarinus</name>
    <dbReference type="NCBI Taxonomy" id="237018"/>
    <lineage>
        <taxon>Bacteria</taxon>
        <taxon>Pseudomonadati</taxon>
        <taxon>Bacteroidota</taxon>
        <taxon>Cytophagia</taxon>
        <taxon>Cytophagales</taxon>
        <taxon>Cyclobacteriaceae</taxon>
        <taxon>Algoriphagus</taxon>
    </lineage>
</organism>
<protein>
    <submittedName>
        <fullName evidence="1">Uncharacterized protein</fullName>
    </submittedName>
</protein>
<dbReference type="RefSeq" id="WP_146918345.1">
    <property type="nucleotide sequence ID" value="NZ_VORW01000008.1"/>
</dbReference>
<accession>A0A5C7AX56</accession>
<proteinExistence type="predicted"/>
<sequence>MENLISIVIPEADIIKVRGDIQDIQTTMDPYFTSLTKGRAKRLTKMADGTLPFVEKATEFAISNPQFNPPFLEVEEMKKDLDAYKQLKPFMVALEQLLESFKYTISLTGSEAYDQARIYYNSIKYAAKMGVPGAQAIYDELRKRFEHQGPKEMAGSAE</sequence>